<organism evidence="2 3">
    <name type="scientific">Ataeniobius toweri</name>
    <dbReference type="NCBI Taxonomy" id="208326"/>
    <lineage>
        <taxon>Eukaryota</taxon>
        <taxon>Metazoa</taxon>
        <taxon>Chordata</taxon>
        <taxon>Craniata</taxon>
        <taxon>Vertebrata</taxon>
        <taxon>Euteleostomi</taxon>
        <taxon>Actinopterygii</taxon>
        <taxon>Neopterygii</taxon>
        <taxon>Teleostei</taxon>
        <taxon>Neoteleostei</taxon>
        <taxon>Acanthomorphata</taxon>
        <taxon>Ovalentaria</taxon>
        <taxon>Atherinomorphae</taxon>
        <taxon>Cyprinodontiformes</taxon>
        <taxon>Goodeidae</taxon>
        <taxon>Ataeniobius</taxon>
    </lineage>
</organism>
<name>A0ABU7CIY8_9TELE</name>
<keyword evidence="1" id="KW-0472">Membrane</keyword>
<keyword evidence="1" id="KW-1133">Transmembrane helix</keyword>
<feature type="transmembrane region" description="Helical" evidence="1">
    <location>
        <begin position="67"/>
        <end position="87"/>
    </location>
</feature>
<accession>A0ABU7CIY8</accession>
<sequence>MVTGKSSRTANELDPRAECERAVSPVAVQPRASSQQSLVLYSALKSGFIQPFESSAARKRFEVRKTALFLLSGRFLTVLFYSLSMSVCSTDGFSSSFENFST</sequence>
<evidence type="ECO:0000313" key="2">
    <source>
        <dbReference type="EMBL" id="MED6261598.1"/>
    </source>
</evidence>
<reference evidence="2 3" key="1">
    <citation type="submission" date="2021-07" db="EMBL/GenBank/DDBJ databases">
        <authorList>
            <person name="Palmer J.M."/>
        </authorList>
    </citation>
    <scope>NUCLEOTIDE SEQUENCE [LARGE SCALE GENOMIC DNA]</scope>
    <source>
        <strain evidence="2 3">AT_MEX2019</strain>
        <tissue evidence="2">Muscle</tissue>
    </source>
</reference>
<gene>
    <name evidence="2" type="ORF">ATANTOWER_007339</name>
</gene>
<protein>
    <submittedName>
        <fullName evidence="2">Uncharacterized protein</fullName>
    </submittedName>
</protein>
<keyword evidence="3" id="KW-1185">Reference proteome</keyword>
<proteinExistence type="predicted"/>
<comment type="caution">
    <text evidence="2">The sequence shown here is derived from an EMBL/GenBank/DDBJ whole genome shotgun (WGS) entry which is preliminary data.</text>
</comment>
<evidence type="ECO:0000256" key="1">
    <source>
        <dbReference type="SAM" id="Phobius"/>
    </source>
</evidence>
<keyword evidence="1" id="KW-0812">Transmembrane</keyword>
<dbReference type="EMBL" id="JAHUTI010090360">
    <property type="protein sequence ID" value="MED6261598.1"/>
    <property type="molecule type" value="Genomic_DNA"/>
</dbReference>
<dbReference type="Proteomes" id="UP001345963">
    <property type="component" value="Unassembled WGS sequence"/>
</dbReference>
<evidence type="ECO:0000313" key="3">
    <source>
        <dbReference type="Proteomes" id="UP001345963"/>
    </source>
</evidence>